<dbReference type="AlphaFoldDB" id="A0A3P5WX74"/>
<dbReference type="PANTHER" id="PTHR43798:SF33">
    <property type="entry name" value="HYDROLASE, PUTATIVE (AFU_ORTHOLOGUE AFUA_2G14860)-RELATED"/>
    <property type="match status" value="1"/>
</dbReference>
<sequence>MTHPTALRRFGPPGARPLLALHCALAHGGAWAPLAGALPGVELIAPDLPGHGDSAAMPEGADFHELTTGVAAELAARQAPVDLIGHSFGATVALRLALERPELVRSLTLVEPVLFAAARGTPAWAECHAKQAAVARLLRQDPAAAAALFHAEWGAGLPFAALPARQREYLTARMPLVVAPGPLLMDDLAGLLRPGGLEGIGVPVLLAEGGRSPPVVAAILDTLAARLPDVRRLTVAGAAHMLPLTHPAPLAQAMQDLLARA</sequence>
<dbReference type="PRINTS" id="PR00412">
    <property type="entry name" value="EPOXHYDRLASE"/>
</dbReference>
<protein>
    <submittedName>
        <fullName evidence="2">2-succinyl-6-hydroxy-2, 4-cyclohexadiene-1-carboxylate synthase</fullName>
    </submittedName>
</protein>
<dbReference type="SUPFAM" id="SSF53474">
    <property type="entry name" value="alpha/beta-Hydrolases"/>
    <property type="match status" value="1"/>
</dbReference>
<dbReference type="PRINTS" id="PR00111">
    <property type="entry name" value="ABHYDROLASE"/>
</dbReference>
<proteinExistence type="predicted"/>
<dbReference type="InterPro" id="IPR050266">
    <property type="entry name" value="AB_hydrolase_sf"/>
</dbReference>
<dbReference type="InterPro" id="IPR000639">
    <property type="entry name" value="Epox_hydrolase-like"/>
</dbReference>
<dbReference type="Pfam" id="PF12697">
    <property type="entry name" value="Abhydrolase_6"/>
    <property type="match status" value="1"/>
</dbReference>
<reference evidence="2 3" key="1">
    <citation type="submission" date="2018-11" db="EMBL/GenBank/DDBJ databases">
        <authorList>
            <person name="Criscuolo A."/>
        </authorList>
    </citation>
    <scope>NUCLEOTIDE SEQUENCE [LARGE SCALE GENOMIC DNA]</scope>
    <source>
        <strain evidence="2">ACIP111625</strain>
    </source>
</reference>
<dbReference type="Gene3D" id="3.40.50.1820">
    <property type="entry name" value="alpha/beta hydrolase"/>
    <property type="match status" value="1"/>
</dbReference>
<dbReference type="InterPro" id="IPR029058">
    <property type="entry name" value="AB_hydrolase_fold"/>
</dbReference>
<accession>A0A3P5WX74</accession>
<feature type="domain" description="AB hydrolase-1" evidence="1">
    <location>
        <begin position="21"/>
        <end position="253"/>
    </location>
</feature>
<dbReference type="Proteomes" id="UP000277498">
    <property type="component" value="Unassembled WGS sequence"/>
</dbReference>
<evidence type="ECO:0000259" key="1">
    <source>
        <dbReference type="Pfam" id="PF12697"/>
    </source>
</evidence>
<evidence type="ECO:0000313" key="3">
    <source>
        <dbReference type="Proteomes" id="UP000277498"/>
    </source>
</evidence>
<dbReference type="EMBL" id="UXAW01000052">
    <property type="protein sequence ID" value="VDC26042.1"/>
    <property type="molecule type" value="Genomic_DNA"/>
</dbReference>
<dbReference type="GO" id="GO:0003824">
    <property type="term" value="F:catalytic activity"/>
    <property type="evidence" value="ECO:0007669"/>
    <property type="project" value="InterPro"/>
</dbReference>
<name>A0A3P5WX74_9RHOB</name>
<dbReference type="OrthoDB" id="9804723at2"/>
<gene>
    <name evidence="2" type="ORF">XINFAN_01530</name>
</gene>
<evidence type="ECO:0000313" key="2">
    <source>
        <dbReference type="EMBL" id="VDC26042.1"/>
    </source>
</evidence>
<dbReference type="RefSeq" id="WP_124085950.1">
    <property type="nucleotide sequence ID" value="NZ_UXAW01000052.1"/>
</dbReference>
<dbReference type="GO" id="GO:0016020">
    <property type="term" value="C:membrane"/>
    <property type="evidence" value="ECO:0007669"/>
    <property type="project" value="TreeGrafter"/>
</dbReference>
<dbReference type="InterPro" id="IPR000073">
    <property type="entry name" value="AB_hydrolase_1"/>
</dbReference>
<keyword evidence="3" id="KW-1185">Reference proteome</keyword>
<dbReference type="PANTHER" id="PTHR43798">
    <property type="entry name" value="MONOACYLGLYCEROL LIPASE"/>
    <property type="match status" value="1"/>
</dbReference>
<organism evidence="2 3">
    <name type="scientific">Pseudogemmobacter humi</name>
    <dbReference type="NCBI Taxonomy" id="2483812"/>
    <lineage>
        <taxon>Bacteria</taxon>
        <taxon>Pseudomonadati</taxon>
        <taxon>Pseudomonadota</taxon>
        <taxon>Alphaproteobacteria</taxon>
        <taxon>Rhodobacterales</taxon>
        <taxon>Paracoccaceae</taxon>
        <taxon>Pseudogemmobacter</taxon>
    </lineage>
</organism>